<evidence type="ECO:0000313" key="3">
    <source>
        <dbReference type="Proteomes" id="UP000030765"/>
    </source>
</evidence>
<reference evidence="1 3" key="1">
    <citation type="journal article" date="2014" name="BMC Genomics">
        <title>Genome sequence of Anopheles sinensis provides insight into genetics basis of mosquito competence for malaria parasites.</title>
        <authorList>
            <person name="Zhou D."/>
            <person name="Zhang D."/>
            <person name="Ding G."/>
            <person name="Shi L."/>
            <person name="Hou Q."/>
            <person name="Ye Y."/>
            <person name="Xu Y."/>
            <person name="Zhou H."/>
            <person name="Xiong C."/>
            <person name="Li S."/>
            <person name="Yu J."/>
            <person name="Hong S."/>
            <person name="Yu X."/>
            <person name="Zou P."/>
            <person name="Chen C."/>
            <person name="Chang X."/>
            <person name="Wang W."/>
            <person name="Lv Y."/>
            <person name="Sun Y."/>
            <person name="Ma L."/>
            <person name="Shen B."/>
            <person name="Zhu C."/>
        </authorList>
    </citation>
    <scope>NUCLEOTIDE SEQUENCE [LARGE SCALE GENOMIC DNA]</scope>
</reference>
<organism evidence="1">
    <name type="scientific">Anopheles sinensis</name>
    <name type="common">Mosquito</name>
    <dbReference type="NCBI Taxonomy" id="74873"/>
    <lineage>
        <taxon>Eukaryota</taxon>
        <taxon>Metazoa</taxon>
        <taxon>Ecdysozoa</taxon>
        <taxon>Arthropoda</taxon>
        <taxon>Hexapoda</taxon>
        <taxon>Insecta</taxon>
        <taxon>Pterygota</taxon>
        <taxon>Neoptera</taxon>
        <taxon>Endopterygota</taxon>
        <taxon>Diptera</taxon>
        <taxon>Nematocera</taxon>
        <taxon>Culicoidea</taxon>
        <taxon>Culicidae</taxon>
        <taxon>Anophelinae</taxon>
        <taxon>Anopheles</taxon>
    </lineage>
</organism>
<proteinExistence type="predicted"/>
<keyword evidence="3" id="KW-1185">Reference proteome</keyword>
<dbReference type="EMBL" id="ATLV01014597">
    <property type="status" value="NOT_ANNOTATED_CDS"/>
    <property type="molecule type" value="Genomic_DNA"/>
</dbReference>
<gene>
    <name evidence="1" type="ORF">ZHAS_00006525</name>
</gene>
<evidence type="ECO:0000313" key="1">
    <source>
        <dbReference type="EMBL" id="KFB39187.1"/>
    </source>
</evidence>
<protein>
    <submittedName>
        <fullName evidence="1 2">Peptidase S41</fullName>
    </submittedName>
</protein>
<reference evidence="2" key="2">
    <citation type="submission" date="2020-05" db="UniProtKB">
        <authorList>
            <consortium name="EnsemblMetazoa"/>
        </authorList>
    </citation>
    <scope>IDENTIFICATION</scope>
</reference>
<dbReference type="AlphaFoldDB" id="A0A084VMJ3"/>
<dbReference type="EnsemblMetazoa" id="ASIC006525-RA">
    <property type="protein sequence ID" value="ASIC006525-PA"/>
    <property type="gene ID" value="ASIC006525"/>
</dbReference>
<name>A0A084VMJ3_ANOSI</name>
<dbReference type="EMBL" id="KE524975">
    <property type="protein sequence ID" value="KFB39187.1"/>
    <property type="molecule type" value="Genomic_DNA"/>
</dbReference>
<sequence length="109" mass="11859">MIYISRNRLHLSQAWTFNLDGSPGSRVIDNPEWTTRNLRRVPVFADLTSNNHGEGFPGGGSTGHTSNCPLELELVRDVLLCVPSIKSLASVLHETSSRSSEEIPGSLSA</sequence>
<accession>A0A084VMJ3</accession>
<dbReference type="Proteomes" id="UP000030765">
    <property type="component" value="Unassembled WGS sequence"/>
</dbReference>
<dbReference type="VEuPathDB" id="VectorBase:ASIC006525"/>
<evidence type="ECO:0000313" key="2">
    <source>
        <dbReference type="EnsemblMetazoa" id="ASIC006525-PA"/>
    </source>
</evidence>